<dbReference type="Proteomes" id="UP000678393">
    <property type="component" value="Unassembled WGS sequence"/>
</dbReference>
<dbReference type="Pfam" id="PF03137">
    <property type="entry name" value="OATP"/>
    <property type="match status" value="1"/>
</dbReference>
<evidence type="ECO:0000256" key="2">
    <source>
        <dbReference type="ARBA" id="ARBA00022475"/>
    </source>
</evidence>
<evidence type="ECO:0000256" key="3">
    <source>
        <dbReference type="ARBA" id="ARBA00022692"/>
    </source>
</evidence>
<dbReference type="OrthoDB" id="5062115at2759"/>
<evidence type="ECO:0000256" key="6">
    <source>
        <dbReference type="SAM" id="Phobius"/>
    </source>
</evidence>
<feature type="non-terminal residue" evidence="8">
    <location>
        <position position="102"/>
    </location>
</feature>
<evidence type="ECO:0000259" key="7">
    <source>
        <dbReference type="PROSITE" id="PS51465"/>
    </source>
</evidence>
<dbReference type="PANTHER" id="PTHR11388">
    <property type="entry name" value="ORGANIC ANION TRANSPORTER"/>
    <property type="match status" value="1"/>
</dbReference>
<dbReference type="InterPro" id="IPR004156">
    <property type="entry name" value="OATP"/>
</dbReference>
<keyword evidence="3 6" id="KW-0812">Transmembrane</keyword>
<dbReference type="PANTHER" id="PTHR11388:SF142">
    <property type="entry name" value="SOLUTE CARRIER ORGANIC ANION TRANSPORTER FAMILY MEMBER 5A1"/>
    <property type="match status" value="1"/>
</dbReference>
<dbReference type="AlphaFoldDB" id="A0A8S3Z7T2"/>
<proteinExistence type="predicted"/>
<dbReference type="EMBL" id="CAJHNH020001484">
    <property type="protein sequence ID" value="CAG5123251.1"/>
    <property type="molecule type" value="Genomic_DNA"/>
</dbReference>
<keyword evidence="2" id="KW-1003">Cell membrane</keyword>
<accession>A0A8S3Z7T2</accession>
<feature type="domain" description="Kazal-like" evidence="7">
    <location>
        <begin position="60"/>
        <end position="102"/>
    </location>
</feature>
<dbReference type="GO" id="GO:0043252">
    <property type="term" value="P:sodium-independent organic anion transport"/>
    <property type="evidence" value="ECO:0007669"/>
    <property type="project" value="TreeGrafter"/>
</dbReference>
<evidence type="ECO:0000313" key="8">
    <source>
        <dbReference type="EMBL" id="CAG5123251.1"/>
    </source>
</evidence>
<dbReference type="InterPro" id="IPR002350">
    <property type="entry name" value="Kazal_dom"/>
</dbReference>
<feature type="transmembrane region" description="Helical" evidence="6">
    <location>
        <begin position="28"/>
        <end position="49"/>
    </location>
</feature>
<comment type="caution">
    <text evidence="8">The sequence shown here is derived from an EMBL/GenBank/DDBJ whole genome shotgun (WGS) entry which is preliminary data.</text>
</comment>
<evidence type="ECO:0000313" key="9">
    <source>
        <dbReference type="Proteomes" id="UP000678393"/>
    </source>
</evidence>
<keyword evidence="4 6" id="KW-1133">Transmembrane helix</keyword>
<evidence type="ECO:0000256" key="5">
    <source>
        <dbReference type="ARBA" id="ARBA00023136"/>
    </source>
</evidence>
<keyword evidence="9" id="KW-1185">Reference proteome</keyword>
<name>A0A8S3Z7T2_9EUPU</name>
<keyword evidence="5 6" id="KW-0472">Membrane</keyword>
<dbReference type="GO" id="GO:0016323">
    <property type="term" value="C:basolateral plasma membrane"/>
    <property type="evidence" value="ECO:0007669"/>
    <property type="project" value="TreeGrafter"/>
</dbReference>
<reference evidence="8" key="1">
    <citation type="submission" date="2021-04" db="EMBL/GenBank/DDBJ databases">
        <authorList>
            <consortium name="Molecular Ecology Group"/>
        </authorList>
    </citation>
    <scope>NUCLEOTIDE SEQUENCE</scope>
</reference>
<dbReference type="PROSITE" id="PS51465">
    <property type="entry name" value="KAZAL_2"/>
    <property type="match status" value="1"/>
</dbReference>
<organism evidence="8 9">
    <name type="scientific">Candidula unifasciata</name>
    <dbReference type="NCBI Taxonomy" id="100452"/>
    <lineage>
        <taxon>Eukaryota</taxon>
        <taxon>Metazoa</taxon>
        <taxon>Spiralia</taxon>
        <taxon>Lophotrochozoa</taxon>
        <taxon>Mollusca</taxon>
        <taxon>Gastropoda</taxon>
        <taxon>Heterobranchia</taxon>
        <taxon>Euthyneura</taxon>
        <taxon>Panpulmonata</taxon>
        <taxon>Eupulmonata</taxon>
        <taxon>Stylommatophora</taxon>
        <taxon>Helicina</taxon>
        <taxon>Helicoidea</taxon>
        <taxon>Geomitridae</taxon>
        <taxon>Candidula</taxon>
    </lineage>
</organism>
<feature type="non-terminal residue" evidence="8">
    <location>
        <position position="1"/>
    </location>
</feature>
<dbReference type="GO" id="GO:0015347">
    <property type="term" value="F:sodium-independent organic anion transmembrane transporter activity"/>
    <property type="evidence" value="ECO:0007669"/>
    <property type="project" value="TreeGrafter"/>
</dbReference>
<protein>
    <recommendedName>
        <fullName evidence="7">Kazal-like domain-containing protein</fullName>
    </recommendedName>
</protein>
<evidence type="ECO:0000256" key="1">
    <source>
        <dbReference type="ARBA" id="ARBA00004651"/>
    </source>
</evidence>
<dbReference type="Gene3D" id="3.30.60.30">
    <property type="match status" value="1"/>
</dbReference>
<sequence>VQTLCTACAGSFLGGYFSRRLRMTAMTAIYFILVAISVCLLAQLLGFIFGCEQATVHNQPSEESSCNRGCNCRDNSYFPICGDDGRTYYSPCHAGCLQTEHG</sequence>
<dbReference type="InterPro" id="IPR036058">
    <property type="entry name" value="Kazal_dom_sf"/>
</dbReference>
<dbReference type="SUPFAM" id="SSF100895">
    <property type="entry name" value="Kazal-type serine protease inhibitors"/>
    <property type="match status" value="1"/>
</dbReference>
<evidence type="ECO:0000256" key="4">
    <source>
        <dbReference type="ARBA" id="ARBA00022989"/>
    </source>
</evidence>
<gene>
    <name evidence="8" type="ORF">CUNI_LOCUS8809</name>
</gene>
<comment type="subcellular location">
    <subcellularLocation>
        <location evidence="1">Cell membrane</location>
        <topology evidence="1">Multi-pass membrane protein</topology>
    </subcellularLocation>
</comment>